<sequence>MAQIVPYTRQVEPDYLDNLLPGYRFCPTDSELILHYLKRKIETGEHRGCRIYEVNLYDYTPEQLTNQYRACDNKWYFLTPVSRKYVNGFVANRKITGDTEALWKTTQKGAPVYFDASRRQVIGSKRSLAFYEKKGCKTPWLMHEYTLNDTNCPVKRGRDGNKVLTDWVLCTIYKKNNNTVEAAHQMSISTTNFQSSNGDISSSSKINPHVQATQLPLVYPTPVASTTVVPFNASEDIIRQQNQSMKLIATDSFQFSKGASNSISVESLVHHAAQPCAYTSSEILKDVSMDDWDHIFQHNDFSATKADVDTSILEYEICDMIFVNELTTSELDS</sequence>
<evidence type="ECO:0000256" key="1">
    <source>
        <dbReference type="ARBA" id="ARBA00023015"/>
    </source>
</evidence>
<dbReference type="GO" id="GO:0006355">
    <property type="term" value="P:regulation of DNA-templated transcription"/>
    <property type="evidence" value="ECO:0007669"/>
    <property type="project" value="InterPro"/>
</dbReference>
<evidence type="ECO:0000313" key="7">
    <source>
        <dbReference type="Proteomes" id="UP001229421"/>
    </source>
</evidence>
<dbReference type="PANTHER" id="PTHR31719:SF179">
    <property type="entry name" value="OS08G0148400 PROTEIN"/>
    <property type="match status" value="1"/>
</dbReference>
<evidence type="ECO:0000259" key="5">
    <source>
        <dbReference type="PROSITE" id="PS51005"/>
    </source>
</evidence>
<gene>
    <name evidence="6" type="ORF">QVD17_17937</name>
</gene>
<dbReference type="GO" id="GO:0003677">
    <property type="term" value="F:DNA binding"/>
    <property type="evidence" value="ECO:0007669"/>
    <property type="project" value="UniProtKB-KW"/>
</dbReference>
<evidence type="ECO:0000256" key="3">
    <source>
        <dbReference type="ARBA" id="ARBA00023163"/>
    </source>
</evidence>
<reference evidence="6" key="1">
    <citation type="journal article" date="2023" name="bioRxiv">
        <title>Improved chromosome-level genome assembly for marigold (Tagetes erecta).</title>
        <authorList>
            <person name="Jiang F."/>
            <person name="Yuan L."/>
            <person name="Wang S."/>
            <person name="Wang H."/>
            <person name="Xu D."/>
            <person name="Wang A."/>
            <person name="Fan W."/>
        </authorList>
    </citation>
    <scope>NUCLEOTIDE SEQUENCE</scope>
    <source>
        <strain evidence="6">WSJ</strain>
        <tissue evidence="6">Leaf</tissue>
    </source>
</reference>
<keyword evidence="1" id="KW-0805">Transcription regulation</keyword>
<keyword evidence="7" id="KW-1185">Reference proteome</keyword>
<dbReference type="PROSITE" id="PS51005">
    <property type="entry name" value="NAC"/>
    <property type="match status" value="1"/>
</dbReference>
<accession>A0AAD8KK87</accession>
<evidence type="ECO:0000256" key="4">
    <source>
        <dbReference type="ARBA" id="ARBA00023242"/>
    </source>
</evidence>
<comment type="caution">
    <text evidence="6">The sequence shown here is derived from an EMBL/GenBank/DDBJ whole genome shotgun (WGS) entry which is preliminary data.</text>
</comment>
<dbReference type="InterPro" id="IPR003441">
    <property type="entry name" value="NAC-dom"/>
</dbReference>
<dbReference type="SUPFAM" id="SSF101941">
    <property type="entry name" value="NAC domain"/>
    <property type="match status" value="1"/>
</dbReference>
<keyword evidence="3" id="KW-0804">Transcription</keyword>
<dbReference type="InterPro" id="IPR036093">
    <property type="entry name" value="NAC_dom_sf"/>
</dbReference>
<dbReference type="Pfam" id="PF02365">
    <property type="entry name" value="NAM"/>
    <property type="match status" value="1"/>
</dbReference>
<dbReference type="Proteomes" id="UP001229421">
    <property type="component" value="Unassembled WGS sequence"/>
</dbReference>
<dbReference type="AlphaFoldDB" id="A0AAD8KK87"/>
<protein>
    <recommendedName>
        <fullName evidence="5">NAC domain-containing protein</fullName>
    </recommendedName>
</protein>
<organism evidence="6 7">
    <name type="scientific">Tagetes erecta</name>
    <name type="common">African marigold</name>
    <dbReference type="NCBI Taxonomy" id="13708"/>
    <lineage>
        <taxon>Eukaryota</taxon>
        <taxon>Viridiplantae</taxon>
        <taxon>Streptophyta</taxon>
        <taxon>Embryophyta</taxon>
        <taxon>Tracheophyta</taxon>
        <taxon>Spermatophyta</taxon>
        <taxon>Magnoliopsida</taxon>
        <taxon>eudicotyledons</taxon>
        <taxon>Gunneridae</taxon>
        <taxon>Pentapetalae</taxon>
        <taxon>asterids</taxon>
        <taxon>campanulids</taxon>
        <taxon>Asterales</taxon>
        <taxon>Asteraceae</taxon>
        <taxon>Asteroideae</taxon>
        <taxon>Heliantheae alliance</taxon>
        <taxon>Tageteae</taxon>
        <taxon>Tagetes</taxon>
    </lineage>
</organism>
<evidence type="ECO:0000313" key="6">
    <source>
        <dbReference type="EMBL" id="KAK1422651.1"/>
    </source>
</evidence>
<dbReference type="Gene3D" id="2.170.150.80">
    <property type="entry name" value="NAC domain"/>
    <property type="match status" value="1"/>
</dbReference>
<proteinExistence type="predicted"/>
<feature type="domain" description="NAC" evidence="5">
    <location>
        <begin position="19"/>
        <end position="175"/>
    </location>
</feature>
<dbReference type="PANTHER" id="PTHR31719">
    <property type="entry name" value="NAC TRANSCRIPTION FACTOR 56"/>
    <property type="match status" value="1"/>
</dbReference>
<name>A0AAD8KK87_TARER</name>
<dbReference type="EMBL" id="JAUHHV010000005">
    <property type="protein sequence ID" value="KAK1422651.1"/>
    <property type="molecule type" value="Genomic_DNA"/>
</dbReference>
<keyword evidence="2" id="KW-0238">DNA-binding</keyword>
<evidence type="ECO:0000256" key="2">
    <source>
        <dbReference type="ARBA" id="ARBA00023125"/>
    </source>
</evidence>
<keyword evidence="4" id="KW-0539">Nucleus</keyword>